<keyword evidence="1" id="KW-0812">Transmembrane</keyword>
<keyword evidence="1" id="KW-0472">Membrane</keyword>
<keyword evidence="1" id="KW-1133">Transmembrane helix</keyword>
<sequence length="155" mass="18086">MKIQVQTNAIIPNVFVKIIFKPFFISILVSMTFALKCLTNVNTKNHPTFHDLLFLETLIEDLFHQAIMDYDERLILLSYFPTPRSILIACIRQNFYFAYRQTACFINCTHSSVEVIHFFVLYLRKLYSHCQQSNSENSTLSSPDREKNAIAILLI</sequence>
<name>A0A3M7QZV0_BRAPC</name>
<dbReference type="AlphaFoldDB" id="A0A3M7QZV0"/>
<evidence type="ECO:0000313" key="2">
    <source>
        <dbReference type="EMBL" id="RNA16548.1"/>
    </source>
</evidence>
<dbReference type="Proteomes" id="UP000276133">
    <property type="component" value="Unassembled WGS sequence"/>
</dbReference>
<proteinExistence type="predicted"/>
<evidence type="ECO:0000256" key="1">
    <source>
        <dbReference type="SAM" id="Phobius"/>
    </source>
</evidence>
<accession>A0A3M7QZV0</accession>
<protein>
    <submittedName>
        <fullName evidence="2">Uncharacterized protein</fullName>
    </submittedName>
</protein>
<keyword evidence="3" id="KW-1185">Reference proteome</keyword>
<gene>
    <name evidence="2" type="ORF">BpHYR1_026786</name>
</gene>
<feature type="transmembrane region" description="Helical" evidence="1">
    <location>
        <begin position="14"/>
        <end position="35"/>
    </location>
</feature>
<evidence type="ECO:0000313" key="3">
    <source>
        <dbReference type="Proteomes" id="UP000276133"/>
    </source>
</evidence>
<reference evidence="2 3" key="1">
    <citation type="journal article" date="2018" name="Sci. Rep.">
        <title>Genomic signatures of local adaptation to the degree of environmental predictability in rotifers.</title>
        <authorList>
            <person name="Franch-Gras L."/>
            <person name="Hahn C."/>
            <person name="Garcia-Roger E.M."/>
            <person name="Carmona M.J."/>
            <person name="Serra M."/>
            <person name="Gomez A."/>
        </authorList>
    </citation>
    <scope>NUCLEOTIDE SEQUENCE [LARGE SCALE GENOMIC DNA]</scope>
    <source>
        <strain evidence="2">HYR1</strain>
    </source>
</reference>
<dbReference type="EMBL" id="REGN01004683">
    <property type="protein sequence ID" value="RNA16548.1"/>
    <property type="molecule type" value="Genomic_DNA"/>
</dbReference>
<comment type="caution">
    <text evidence="2">The sequence shown here is derived from an EMBL/GenBank/DDBJ whole genome shotgun (WGS) entry which is preliminary data.</text>
</comment>
<organism evidence="2 3">
    <name type="scientific">Brachionus plicatilis</name>
    <name type="common">Marine rotifer</name>
    <name type="synonym">Brachionus muelleri</name>
    <dbReference type="NCBI Taxonomy" id="10195"/>
    <lineage>
        <taxon>Eukaryota</taxon>
        <taxon>Metazoa</taxon>
        <taxon>Spiralia</taxon>
        <taxon>Gnathifera</taxon>
        <taxon>Rotifera</taxon>
        <taxon>Eurotatoria</taxon>
        <taxon>Monogononta</taxon>
        <taxon>Pseudotrocha</taxon>
        <taxon>Ploima</taxon>
        <taxon>Brachionidae</taxon>
        <taxon>Brachionus</taxon>
    </lineage>
</organism>